<keyword evidence="2" id="KW-1185">Reference proteome</keyword>
<evidence type="ECO:0000313" key="2">
    <source>
        <dbReference type="Proteomes" id="UP000237271"/>
    </source>
</evidence>
<protein>
    <submittedName>
        <fullName evidence="1">Gag protein</fullName>
    </submittedName>
</protein>
<dbReference type="EMBL" id="NCKW01016256">
    <property type="protein sequence ID" value="POM61153.1"/>
    <property type="molecule type" value="Genomic_DNA"/>
</dbReference>
<organism evidence="1 2">
    <name type="scientific">Phytophthora palmivora</name>
    <dbReference type="NCBI Taxonomy" id="4796"/>
    <lineage>
        <taxon>Eukaryota</taxon>
        <taxon>Sar</taxon>
        <taxon>Stramenopiles</taxon>
        <taxon>Oomycota</taxon>
        <taxon>Peronosporomycetes</taxon>
        <taxon>Peronosporales</taxon>
        <taxon>Peronosporaceae</taxon>
        <taxon>Phytophthora</taxon>
    </lineage>
</organism>
<proteinExistence type="predicted"/>
<evidence type="ECO:0000313" key="1">
    <source>
        <dbReference type="EMBL" id="POM61153.1"/>
    </source>
</evidence>
<name>A0A2P4X6I5_9STRA</name>
<dbReference type="OrthoDB" id="165010at2759"/>
<reference evidence="1 2" key="1">
    <citation type="journal article" date="2017" name="Genome Biol. Evol.">
        <title>Phytophthora megakarya and P. palmivora, closely related causal agents of cacao black pod rot, underwent increases in genome sizes and gene numbers by different mechanisms.</title>
        <authorList>
            <person name="Ali S.S."/>
            <person name="Shao J."/>
            <person name="Lary D.J."/>
            <person name="Kronmiller B."/>
            <person name="Shen D."/>
            <person name="Strem M.D."/>
            <person name="Amoako-Attah I."/>
            <person name="Akrofi A.Y."/>
            <person name="Begoude B.A."/>
            <person name="Ten Hoopen G.M."/>
            <person name="Coulibaly K."/>
            <person name="Kebe B.I."/>
            <person name="Melnick R.L."/>
            <person name="Guiltinan M.J."/>
            <person name="Tyler B.M."/>
            <person name="Meinhardt L.W."/>
            <person name="Bailey B.A."/>
        </authorList>
    </citation>
    <scope>NUCLEOTIDE SEQUENCE [LARGE SCALE GENOMIC DNA]</scope>
    <source>
        <strain evidence="2">sbr112.9</strain>
    </source>
</reference>
<dbReference type="AlphaFoldDB" id="A0A2P4X6I5"/>
<comment type="caution">
    <text evidence="1">The sequence shown here is derived from an EMBL/GenBank/DDBJ whole genome shotgun (WGS) entry which is preliminary data.</text>
</comment>
<gene>
    <name evidence="1" type="ORF">PHPALM_29877</name>
</gene>
<dbReference type="Proteomes" id="UP000237271">
    <property type="component" value="Unassembled WGS sequence"/>
</dbReference>
<accession>A0A2P4X6I5</accession>
<sequence>MSRTYKRSQAAAKWLSEGRSMTPAAMKVYESQSKEIGKYRVDPSSDDVYFVYNQQPSMQTGDNQQKPLYMWIYGSTLYTMQASHQRLEIKRRT</sequence>